<comment type="caution">
    <text evidence="1">The sequence shown here is derived from an EMBL/GenBank/DDBJ whole genome shotgun (WGS) entry which is preliminary data.</text>
</comment>
<dbReference type="AlphaFoldDB" id="A0A4Y2PQW7"/>
<name>A0A4Y2PQW7_ARAVE</name>
<accession>A0A4Y2PQW7</accession>
<sequence length="54" mass="6004">LFVVVSSNSNRHLLTLICQNLTAGTKEGDLQQLHPKNDLIFERLCSLVVCDPIP</sequence>
<organism evidence="1 2">
    <name type="scientific">Araneus ventricosus</name>
    <name type="common">Orbweaver spider</name>
    <name type="synonym">Epeira ventricosa</name>
    <dbReference type="NCBI Taxonomy" id="182803"/>
    <lineage>
        <taxon>Eukaryota</taxon>
        <taxon>Metazoa</taxon>
        <taxon>Ecdysozoa</taxon>
        <taxon>Arthropoda</taxon>
        <taxon>Chelicerata</taxon>
        <taxon>Arachnida</taxon>
        <taxon>Araneae</taxon>
        <taxon>Araneomorphae</taxon>
        <taxon>Entelegynae</taxon>
        <taxon>Araneoidea</taxon>
        <taxon>Araneidae</taxon>
        <taxon>Araneus</taxon>
    </lineage>
</organism>
<dbReference type="EMBL" id="BGPR01134494">
    <property type="protein sequence ID" value="GBN53591.1"/>
    <property type="molecule type" value="Genomic_DNA"/>
</dbReference>
<protein>
    <submittedName>
        <fullName evidence="1">Uncharacterized protein</fullName>
    </submittedName>
</protein>
<keyword evidence="2" id="KW-1185">Reference proteome</keyword>
<feature type="non-terminal residue" evidence="1">
    <location>
        <position position="1"/>
    </location>
</feature>
<reference evidence="1 2" key="1">
    <citation type="journal article" date="2019" name="Sci. Rep.">
        <title>Orb-weaving spider Araneus ventricosus genome elucidates the spidroin gene catalogue.</title>
        <authorList>
            <person name="Kono N."/>
            <person name="Nakamura H."/>
            <person name="Ohtoshi R."/>
            <person name="Moran D.A.P."/>
            <person name="Shinohara A."/>
            <person name="Yoshida Y."/>
            <person name="Fujiwara M."/>
            <person name="Mori M."/>
            <person name="Tomita M."/>
            <person name="Arakawa K."/>
        </authorList>
    </citation>
    <scope>NUCLEOTIDE SEQUENCE [LARGE SCALE GENOMIC DNA]</scope>
</reference>
<proteinExistence type="predicted"/>
<evidence type="ECO:0000313" key="1">
    <source>
        <dbReference type="EMBL" id="GBN53591.1"/>
    </source>
</evidence>
<evidence type="ECO:0000313" key="2">
    <source>
        <dbReference type="Proteomes" id="UP000499080"/>
    </source>
</evidence>
<gene>
    <name evidence="1" type="ORF">AVEN_108287_1</name>
</gene>
<dbReference type="Proteomes" id="UP000499080">
    <property type="component" value="Unassembled WGS sequence"/>
</dbReference>